<feature type="region of interest" description="Disordered" evidence="7">
    <location>
        <begin position="1"/>
        <end position="36"/>
    </location>
</feature>
<dbReference type="InterPro" id="IPR000504">
    <property type="entry name" value="RRM_dom"/>
</dbReference>
<evidence type="ECO:0000256" key="5">
    <source>
        <dbReference type="HAMAP-Rule" id="MF_03006"/>
    </source>
</evidence>
<evidence type="ECO:0000256" key="3">
    <source>
        <dbReference type="ARBA" id="ARBA00022884"/>
    </source>
</evidence>
<evidence type="ECO:0000313" key="10">
    <source>
        <dbReference type="Proteomes" id="UP000593567"/>
    </source>
</evidence>
<dbReference type="OrthoDB" id="1749473at2759"/>
<dbReference type="PIRSF" id="PIRSF037949">
    <property type="entry name" value="Transl_init_eIF-3_RNA-bind"/>
    <property type="match status" value="1"/>
</dbReference>
<accession>A0A7J7K0B9</accession>
<keyword evidence="1 5" id="KW-0963">Cytoplasm</keyword>
<dbReference type="InterPro" id="IPR034240">
    <property type="entry name" value="eIF3G_RRM"/>
</dbReference>
<evidence type="ECO:0000256" key="2">
    <source>
        <dbReference type="ARBA" id="ARBA00022540"/>
    </source>
</evidence>
<dbReference type="GO" id="GO:0001732">
    <property type="term" value="P:formation of cytoplasmic translation initiation complex"/>
    <property type="evidence" value="ECO:0007669"/>
    <property type="project" value="UniProtKB-UniRule"/>
</dbReference>
<dbReference type="CDD" id="cd12408">
    <property type="entry name" value="RRM_eIF3G_like"/>
    <property type="match status" value="1"/>
</dbReference>
<dbReference type="GO" id="GO:0003723">
    <property type="term" value="F:RNA binding"/>
    <property type="evidence" value="ECO:0007669"/>
    <property type="project" value="UniProtKB-UniRule"/>
</dbReference>
<evidence type="ECO:0000256" key="4">
    <source>
        <dbReference type="ARBA" id="ARBA00022917"/>
    </source>
</evidence>
<reference evidence="9" key="1">
    <citation type="submission" date="2020-06" db="EMBL/GenBank/DDBJ databases">
        <title>Draft genome of Bugula neritina, a colonial animal packing powerful symbionts and potential medicines.</title>
        <authorList>
            <person name="Rayko M."/>
        </authorList>
    </citation>
    <scope>NUCLEOTIDE SEQUENCE [LARGE SCALE GENOMIC DNA]</scope>
    <source>
        <strain evidence="9">Kwan_BN1</strain>
    </source>
</reference>
<dbReference type="GO" id="GO:0016282">
    <property type="term" value="C:eukaryotic 43S preinitiation complex"/>
    <property type="evidence" value="ECO:0007669"/>
    <property type="project" value="UniProtKB-UniRule"/>
</dbReference>
<keyword evidence="2 5" id="KW-0396">Initiation factor</keyword>
<dbReference type="Pfam" id="PF12353">
    <property type="entry name" value="eIF3g"/>
    <property type="match status" value="1"/>
</dbReference>
<evidence type="ECO:0000256" key="6">
    <source>
        <dbReference type="PROSITE-ProRule" id="PRU00176"/>
    </source>
</evidence>
<keyword evidence="10" id="KW-1185">Reference proteome</keyword>
<dbReference type="GO" id="GO:0003743">
    <property type="term" value="F:translation initiation factor activity"/>
    <property type="evidence" value="ECO:0007669"/>
    <property type="project" value="UniProtKB-UniRule"/>
</dbReference>
<sequence>MPSLESVDVKPSWADQVEEGENVELPPRSETFDKNTGTRTVTEYKLNDDKKKVKVVKTYKTEIRKVSKSIAKRKTWKKFGEAAQDPPGPNPANTICSVEDIQMQFVHTKEAAQEAETEANPLAALQGQKMVQCRICKGDHWTTKCPYKDTLGTLQESLNQGGEATPPNEAAPDGGAPKTGGRYVPPSMRGGAAKKEGESMQMRSRDDHATIRVTNLSEDTVEEDLQELFRPFGNISRIYLAKDKNTGASKGFAFINFVRKEDAARAIQGVSGFGYDHLILKVEWAKPSGDSNK</sequence>
<feature type="compositionally biased region" description="Basic and acidic residues" evidence="7">
    <location>
        <begin position="193"/>
        <end position="205"/>
    </location>
</feature>
<dbReference type="EMBL" id="VXIV02001578">
    <property type="protein sequence ID" value="KAF6031677.1"/>
    <property type="molecule type" value="Genomic_DNA"/>
</dbReference>
<dbReference type="InterPro" id="IPR024675">
    <property type="entry name" value="eIF3g_N"/>
</dbReference>
<comment type="subunit">
    <text evidence="5">Component of the eukaryotic translation initiation factor 3 (eIF-3) complex.</text>
</comment>
<dbReference type="PANTHER" id="PTHR10352">
    <property type="entry name" value="EUKARYOTIC TRANSLATION INITIATION FACTOR 3 SUBUNIT G"/>
    <property type="match status" value="1"/>
</dbReference>
<evidence type="ECO:0000259" key="8">
    <source>
        <dbReference type="PROSITE" id="PS50102"/>
    </source>
</evidence>
<dbReference type="SUPFAM" id="SSF54928">
    <property type="entry name" value="RNA-binding domain, RBD"/>
    <property type="match status" value="1"/>
</dbReference>
<comment type="similarity">
    <text evidence="5">Belongs to the eIF-3 subunit G family.</text>
</comment>
<dbReference type="Pfam" id="PF00076">
    <property type="entry name" value="RRM_1"/>
    <property type="match status" value="1"/>
</dbReference>
<dbReference type="GO" id="GO:0033290">
    <property type="term" value="C:eukaryotic 48S preinitiation complex"/>
    <property type="evidence" value="ECO:0007669"/>
    <property type="project" value="UniProtKB-UniRule"/>
</dbReference>
<dbReference type="Proteomes" id="UP000593567">
    <property type="component" value="Unassembled WGS sequence"/>
</dbReference>
<dbReference type="GO" id="GO:0005852">
    <property type="term" value="C:eukaryotic translation initiation factor 3 complex"/>
    <property type="evidence" value="ECO:0007669"/>
    <property type="project" value="UniProtKB-UniRule"/>
</dbReference>
<dbReference type="HAMAP" id="MF_03006">
    <property type="entry name" value="eIF3g"/>
    <property type="match status" value="1"/>
</dbReference>
<proteinExistence type="inferred from homology"/>
<dbReference type="InterPro" id="IPR012677">
    <property type="entry name" value="Nucleotide-bd_a/b_plait_sf"/>
</dbReference>
<dbReference type="Gene3D" id="3.30.70.330">
    <property type="match status" value="1"/>
</dbReference>
<dbReference type="AlphaFoldDB" id="A0A7J7K0B9"/>
<name>A0A7J7K0B9_BUGNE</name>
<evidence type="ECO:0000256" key="1">
    <source>
        <dbReference type="ARBA" id="ARBA00022490"/>
    </source>
</evidence>
<organism evidence="9 10">
    <name type="scientific">Bugula neritina</name>
    <name type="common">Brown bryozoan</name>
    <name type="synonym">Sertularia neritina</name>
    <dbReference type="NCBI Taxonomy" id="10212"/>
    <lineage>
        <taxon>Eukaryota</taxon>
        <taxon>Metazoa</taxon>
        <taxon>Spiralia</taxon>
        <taxon>Lophotrochozoa</taxon>
        <taxon>Bryozoa</taxon>
        <taxon>Gymnolaemata</taxon>
        <taxon>Cheilostomatida</taxon>
        <taxon>Flustrina</taxon>
        <taxon>Buguloidea</taxon>
        <taxon>Bugulidae</taxon>
        <taxon>Bugula</taxon>
    </lineage>
</organism>
<feature type="region of interest" description="Disordered" evidence="7">
    <location>
        <begin position="157"/>
        <end position="205"/>
    </location>
</feature>
<comment type="caution">
    <text evidence="9">The sequence shown here is derived from an EMBL/GenBank/DDBJ whole genome shotgun (WGS) entry which is preliminary data.</text>
</comment>
<dbReference type="InterPro" id="IPR017334">
    <property type="entry name" value="eIF3_g"/>
</dbReference>
<dbReference type="SMART" id="SM00360">
    <property type="entry name" value="RRM"/>
    <property type="match status" value="1"/>
</dbReference>
<protein>
    <recommendedName>
        <fullName evidence="5">Eukaryotic translation initiation factor 3 subunit G</fullName>
        <shortName evidence="5">eIF3g</shortName>
    </recommendedName>
    <alternativeName>
        <fullName evidence="5">Eukaryotic translation initiation factor 3 RNA-binding subunit</fullName>
        <shortName evidence="5">eIF-3 RNA-binding subunit</shortName>
    </alternativeName>
    <alternativeName>
        <fullName evidence="5">Eukaryotic translation initiation factor 3 subunit 4</fullName>
    </alternativeName>
</protein>
<dbReference type="InterPro" id="IPR035979">
    <property type="entry name" value="RBD_domain_sf"/>
</dbReference>
<dbReference type="PROSITE" id="PS50102">
    <property type="entry name" value="RRM"/>
    <property type="match status" value="1"/>
</dbReference>
<comment type="function">
    <text evidence="5">RNA-binding component of the eukaryotic translation initiation factor 3 (eIF-3) complex, which is involved in protein synthesis of a specialized repertoire of mRNAs and, together with other initiation factors, stimulates binding of mRNA and methionyl-tRNAi to the 40S ribosome. The eIF-3 complex specifically targets and initiates translation of a subset of mRNAs involved in cell proliferation. This subunit can bind 18S rRNA.</text>
</comment>
<evidence type="ECO:0000313" key="9">
    <source>
        <dbReference type="EMBL" id="KAF6031677.1"/>
    </source>
</evidence>
<keyword evidence="3 6" id="KW-0694">RNA-binding</keyword>
<evidence type="ECO:0000256" key="7">
    <source>
        <dbReference type="SAM" id="MobiDB-lite"/>
    </source>
</evidence>
<feature type="domain" description="RRM" evidence="8">
    <location>
        <begin position="209"/>
        <end position="287"/>
    </location>
</feature>
<keyword evidence="4 5" id="KW-0648">Protein biosynthesis</keyword>
<dbReference type="CDD" id="cd12933">
    <property type="entry name" value="eIF3G"/>
    <property type="match status" value="1"/>
</dbReference>
<gene>
    <name evidence="9" type="ORF">EB796_010022</name>
</gene>
<comment type="subcellular location">
    <subcellularLocation>
        <location evidence="5">Cytoplasm</location>
    </subcellularLocation>
</comment>